<evidence type="ECO:0000256" key="20">
    <source>
        <dbReference type="SAM" id="SignalP"/>
    </source>
</evidence>
<dbReference type="GO" id="GO:0000978">
    <property type="term" value="F:RNA polymerase II cis-regulatory region sequence-specific DNA binding"/>
    <property type="evidence" value="ECO:0007669"/>
    <property type="project" value="TreeGrafter"/>
</dbReference>
<evidence type="ECO:0000259" key="21">
    <source>
        <dbReference type="Pfam" id="PF00870"/>
    </source>
</evidence>
<evidence type="ECO:0000256" key="7">
    <source>
        <dbReference type="ARBA" id="ARBA00022723"/>
    </source>
</evidence>
<gene>
    <name evidence="24 25" type="primary">LOC129604536</name>
</gene>
<dbReference type="GO" id="GO:0005737">
    <property type="term" value="C:cytoplasm"/>
    <property type="evidence" value="ECO:0007669"/>
    <property type="project" value="UniProtKB-SubCell"/>
</dbReference>
<feature type="domain" description="p53 DNA-binding" evidence="21">
    <location>
        <begin position="284"/>
        <end position="385"/>
    </location>
</feature>
<dbReference type="SUPFAM" id="SSF49417">
    <property type="entry name" value="p53-like transcription factors"/>
    <property type="match status" value="1"/>
</dbReference>
<dbReference type="InterPro" id="IPR036674">
    <property type="entry name" value="p53_tetramer_sf"/>
</dbReference>
<dbReference type="PANTHER" id="PTHR11447">
    <property type="entry name" value="CELLULAR TUMOR ANTIGEN P53"/>
    <property type="match status" value="1"/>
</dbReference>
<feature type="cross-link" description="Glycyl lysine isopeptide (Lys-Gly) (interchain with G-Cter in ubiquitin)" evidence="17">
    <location>
        <position position="388"/>
    </location>
</feature>
<evidence type="ECO:0000256" key="19">
    <source>
        <dbReference type="SAM" id="MobiDB-lite"/>
    </source>
</evidence>
<evidence type="ECO:0000256" key="15">
    <source>
        <dbReference type="ARBA" id="ARBA00045328"/>
    </source>
</evidence>
<keyword evidence="4 18" id="KW-0963">Cytoplasm</keyword>
<feature type="region of interest" description="Disordered" evidence="19">
    <location>
        <begin position="380"/>
        <end position="422"/>
    </location>
</feature>
<feature type="binding site" evidence="16">
    <location>
        <position position="339"/>
    </location>
    <ligand>
        <name>Zn(2+)</name>
        <dbReference type="ChEBI" id="CHEBI:29105"/>
    </ligand>
</feature>
<feature type="binding site" evidence="16">
    <location>
        <position position="335"/>
    </location>
    <ligand>
        <name>Zn(2+)</name>
        <dbReference type="ChEBI" id="CHEBI:29105"/>
    </ligand>
</feature>
<evidence type="ECO:0000313" key="25">
    <source>
        <dbReference type="RefSeq" id="XP_055367141.1"/>
    </source>
</evidence>
<evidence type="ECO:0000256" key="6">
    <source>
        <dbReference type="ARBA" id="ARBA00022703"/>
    </source>
</evidence>
<dbReference type="InterPro" id="IPR010991">
    <property type="entry name" value="p53_tetrameristn"/>
</dbReference>
<dbReference type="InterPro" id="IPR002117">
    <property type="entry name" value="p53_tumour_suppressor"/>
</dbReference>
<protein>
    <recommendedName>
        <fullName evidence="3 18">Cellular tumor antigen p53</fullName>
    </recommendedName>
</protein>
<feature type="compositionally biased region" description="Basic and acidic residues" evidence="19">
    <location>
        <begin position="450"/>
        <end position="459"/>
    </location>
</feature>
<evidence type="ECO:0000256" key="3">
    <source>
        <dbReference type="ARBA" id="ARBA00017135"/>
    </source>
</evidence>
<dbReference type="GO" id="GO:0006915">
    <property type="term" value="P:apoptotic process"/>
    <property type="evidence" value="ECO:0007669"/>
    <property type="project" value="UniProtKB-KW"/>
</dbReference>
<comment type="function">
    <text evidence="15 18">Multifunctional transcription factor that induces cell cycle arrest, DNA repair or apoptosis upon binding to its target DNA sequence. Acts as a tumor suppressor in many tumor types; induces growth arrest or apoptosis depending on the physiological circumstances and cell type. Negatively regulates cell division by controlling expression of a set of genes required for this process. One of the activated genes is an inhibitor of cyclin-dependent kinases. Apoptosis induction seems to be mediated either by stimulation of BAX and FAS antigen expression, or by repression of Bcl-2 expression.</text>
</comment>
<dbReference type="Proteomes" id="UP000515150">
    <property type="component" value="Chromosome 1"/>
</dbReference>
<dbReference type="AlphaFoldDB" id="A0A9W2XZI6"/>
<dbReference type="GO" id="GO:0051262">
    <property type="term" value="P:protein tetramerization"/>
    <property type="evidence" value="ECO:0007669"/>
    <property type="project" value="InterPro"/>
</dbReference>
<keyword evidence="8 16" id="KW-0862">Zinc</keyword>
<proteinExistence type="inferred from homology"/>
<dbReference type="Pfam" id="PF00870">
    <property type="entry name" value="P53"/>
    <property type="match status" value="1"/>
</dbReference>
<keyword evidence="7 16" id="KW-0479">Metal-binding</keyword>
<dbReference type="GO" id="GO:0000981">
    <property type="term" value="F:DNA-binding transcription factor activity, RNA polymerase II-specific"/>
    <property type="evidence" value="ECO:0007669"/>
    <property type="project" value="TreeGrafter"/>
</dbReference>
<evidence type="ECO:0000313" key="24">
    <source>
        <dbReference type="RefSeq" id="XP_055367138.1"/>
    </source>
</evidence>
<dbReference type="GO" id="GO:0046872">
    <property type="term" value="F:metal ion binding"/>
    <property type="evidence" value="ECO:0007669"/>
    <property type="project" value="UniProtKB-KW"/>
</dbReference>
<dbReference type="InterPro" id="IPR012346">
    <property type="entry name" value="p53/RUNT-type_TF_DNA-bd_sf"/>
</dbReference>
<dbReference type="CDD" id="cd08367">
    <property type="entry name" value="P53"/>
    <property type="match status" value="1"/>
</dbReference>
<dbReference type="GeneID" id="129604536"/>
<comment type="cofactor">
    <cofactor evidence="16 18">
        <name>Zn(2+)</name>
        <dbReference type="ChEBI" id="CHEBI:29105"/>
    </cofactor>
    <text evidence="16 18">Binds 1 zinc ion per subunit.</text>
</comment>
<dbReference type="Pfam" id="PF07710">
    <property type="entry name" value="P53_tetramer"/>
    <property type="match status" value="1"/>
</dbReference>
<feature type="region of interest" description="Disordered" evidence="19">
    <location>
        <begin position="450"/>
        <end position="479"/>
    </location>
</feature>
<evidence type="ECO:0000256" key="10">
    <source>
        <dbReference type="ARBA" id="ARBA00023125"/>
    </source>
</evidence>
<feature type="compositionally biased region" description="Low complexity" evidence="19">
    <location>
        <begin position="19"/>
        <end position="42"/>
    </location>
</feature>
<evidence type="ECO:0000256" key="13">
    <source>
        <dbReference type="ARBA" id="ARBA00023242"/>
    </source>
</evidence>
<dbReference type="RefSeq" id="XP_055367138.1">
    <property type="nucleotide sequence ID" value="XM_055511163.1"/>
</dbReference>
<dbReference type="Gene3D" id="2.60.40.720">
    <property type="match status" value="1"/>
</dbReference>
<keyword evidence="20" id="KW-0732">Signal</keyword>
<evidence type="ECO:0000256" key="11">
    <source>
        <dbReference type="ARBA" id="ARBA00023159"/>
    </source>
</evidence>
<feature type="chain" id="PRO_5044702249" description="Cellular tumor antigen p53" evidence="20">
    <location>
        <begin position="19"/>
        <end position="479"/>
    </location>
</feature>
<dbReference type="GO" id="GO:0005634">
    <property type="term" value="C:nucleus"/>
    <property type="evidence" value="ECO:0007669"/>
    <property type="project" value="UniProtKB-SubCell"/>
</dbReference>
<evidence type="ECO:0000256" key="18">
    <source>
        <dbReference type="RuleBase" id="RU003304"/>
    </source>
</evidence>
<comment type="subcellular location">
    <subcellularLocation>
        <location evidence="18">Cytoplasm</location>
    </subcellularLocation>
    <subcellularLocation>
        <location evidence="18">Nucleus</location>
    </subcellularLocation>
</comment>
<evidence type="ECO:0000256" key="17">
    <source>
        <dbReference type="PIRSR" id="PIRSR602117-3"/>
    </source>
</evidence>
<evidence type="ECO:0000256" key="8">
    <source>
        <dbReference type="ARBA" id="ARBA00022833"/>
    </source>
</evidence>
<keyword evidence="11 18" id="KW-0010">Activator</keyword>
<evidence type="ECO:0000256" key="2">
    <source>
        <dbReference type="ARBA" id="ARBA00011393"/>
    </source>
</evidence>
<keyword evidence="13 18" id="KW-0539">Nucleus</keyword>
<keyword evidence="9 18" id="KW-0805">Transcription regulation</keyword>
<keyword evidence="5" id="KW-0597">Phosphoprotein</keyword>
<keyword evidence="14 18" id="KW-0131">Cell cycle</keyword>
<evidence type="ECO:0000256" key="9">
    <source>
        <dbReference type="ARBA" id="ARBA00023015"/>
    </source>
</evidence>
<evidence type="ECO:0000256" key="5">
    <source>
        <dbReference type="ARBA" id="ARBA00022553"/>
    </source>
</evidence>
<evidence type="ECO:0000256" key="14">
    <source>
        <dbReference type="ARBA" id="ARBA00023306"/>
    </source>
</evidence>
<feature type="domain" description="p53 tetramerisation" evidence="22">
    <location>
        <begin position="412"/>
        <end position="453"/>
    </location>
</feature>
<keyword evidence="10 18" id="KW-0238">DNA-binding</keyword>
<dbReference type="Gene3D" id="4.10.170.10">
    <property type="entry name" value="p53-like tetramerisation domain"/>
    <property type="match status" value="1"/>
</dbReference>
<dbReference type="InterPro" id="IPR008967">
    <property type="entry name" value="p53-like_TF_DNA-bd_sf"/>
</dbReference>
<keyword evidence="12 18" id="KW-0804">Transcription</keyword>
<comment type="subunit">
    <text evidence="2 18">Binds DNA as a homotetramer.</text>
</comment>
<comment type="similarity">
    <text evidence="1 18">Belongs to the p53 family.</text>
</comment>
<dbReference type="SUPFAM" id="SSF47719">
    <property type="entry name" value="p53 tetramerization domain"/>
    <property type="match status" value="1"/>
</dbReference>
<evidence type="ECO:0000313" key="23">
    <source>
        <dbReference type="Proteomes" id="UP000515150"/>
    </source>
</evidence>
<feature type="region of interest" description="Disordered" evidence="19">
    <location>
        <begin position="19"/>
        <end position="280"/>
    </location>
</feature>
<dbReference type="PANTHER" id="PTHR11447:SF6">
    <property type="entry name" value="CELLULAR TUMOR ANTIGEN P53"/>
    <property type="match status" value="1"/>
</dbReference>
<keyword evidence="6 18" id="KW-0053">Apoptosis</keyword>
<evidence type="ECO:0000256" key="4">
    <source>
        <dbReference type="ARBA" id="ARBA00022490"/>
    </source>
</evidence>
<keyword evidence="23" id="KW-1185">Reference proteome</keyword>
<evidence type="ECO:0000256" key="1">
    <source>
        <dbReference type="ARBA" id="ARBA00006167"/>
    </source>
</evidence>
<evidence type="ECO:0000259" key="22">
    <source>
        <dbReference type="Pfam" id="PF07710"/>
    </source>
</evidence>
<dbReference type="PRINTS" id="PR00386">
    <property type="entry name" value="P53SUPPRESSR"/>
</dbReference>
<evidence type="ECO:0000256" key="16">
    <source>
        <dbReference type="PIRSR" id="PIRSR602117-1"/>
    </source>
</evidence>
<dbReference type="KEGG" id="bspl:129604536"/>
<feature type="signal peptide" evidence="20">
    <location>
        <begin position="1"/>
        <end position="18"/>
    </location>
</feature>
<name>A0A9W2XZI6_BETSP</name>
<evidence type="ECO:0000256" key="12">
    <source>
        <dbReference type="ARBA" id="ARBA00023163"/>
    </source>
</evidence>
<dbReference type="OrthoDB" id="5915660at2759"/>
<accession>A0A9W2XZI6</accession>
<sequence length="479" mass="52208">MKLLILFTFLATRHLRVAGSAAARSPLPSSSSQARPASSRGPARPRPHVPPRPASSRGQARPQLPVPPRQAFSRGQARPQPHVPPRPASSRGQARPQPHVPPRPASSRGQARPQLPVPPRQASSRGQARPQPHVPPRPASSRGQARPQLPVPPRQAFSRGQARPQPHVPPRPASSRGQARPQPHVPPRPASSRGQARPQLPVPPRQASSRGPARPRPTEPPRRASCRGPAQPQLPVPPRQASSRGQARPQPHVPPRPASSRGQARPRPPVPPGSQSNGCLQEDAADHRSHLIRAEGSQRPQYLEDHNTKRHSLTVPYEPPQPGSEITTILFNFMCNSSCMGGMNRGPILTILTLETSDGQLLGRRCFEVRVCACPGRDRKTEEANSAKLQTGAKQVKKRKSAPATDPDMCKRKSGSSTDEEEVFMLPVKGRERYNMLKKINDALELAEKEAKNKTRASKELLPSSGKRVLQTAERSDSD</sequence>
<reference evidence="24 25" key="1">
    <citation type="submission" date="2025-04" db="UniProtKB">
        <authorList>
            <consortium name="RefSeq"/>
        </authorList>
    </citation>
    <scope>IDENTIFICATION</scope>
</reference>
<organism evidence="23 25">
    <name type="scientific">Betta splendens</name>
    <name type="common">Siamese fighting fish</name>
    <dbReference type="NCBI Taxonomy" id="158456"/>
    <lineage>
        <taxon>Eukaryota</taxon>
        <taxon>Metazoa</taxon>
        <taxon>Chordata</taxon>
        <taxon>Craniata</taxon>
        <taxon>Vertebrata</taxon>
        <taxon>Euteleostomi</taxon>
        <taxon>Actinopterygii</taxon>
        <taxon>Neopterygii</taxon>
        <taxon>Teleostei</taxon>
        <taxon>Neoteleostei</taxon>
        <taxon>Acanthomorphata</taxon>
        <taxon>Anabantaria</taxon>
        <taxon>Anabantiformes</taxon>
        <taxon>Anabantoidei</taxon>
        <taxon>Osphronemidae</taxon>
        <taxon>Betta</taxon>
    </lineage>
</organism>
<dbReference type="RefSeq" id="XP_055367141.1">
    <property type="nucleotide sequence ID" value="XM_055511166.1"/>
</dbReference>
<dbReference type="InterPro" id="IPR011615">
    <property type="entry name" value="p53_DNA-bd"/>
</dbReference>